<name>A0A8H6SQX0_9AGAR</name>
<dbReference type="EMBL" id="JACAZF010000005">
    <property type="protein sequence ID" value="KAF7304183.1"/>
    <property type="molecule type" value="Genomic_DNA"/>
</dbReference>
<feature type="signal peptide" evidence="4">
    <location>
        <begin position="1"/>
        <end position="26"/>
    </location>
</feature>
<keyword evidence="4" id="KW-0732">Signal</keyword>
<evidence type="ECO:0000256" key="1">
    <source>
        <dbReference type="ARBA" id="ARBA00022679"/>
    </source>
</evidence>
<organism evidence="5 6">
    <name type="scientific">Mycena indigotica</name>
    <dbReference type="NCBI Taxonomy" id="2126181"/>
    <lineage>
        <taxon>Eukaryota</taxon>
        <taxon>Fungi</taxon>
        <taxon>Dikarya</taxon>
        <taxon>Basidiomycota</taxon>
        <taxon>Agaricomycotina</taxon>
        <taxon>Agaricomycetes</taxon>
        <taxon>Agaricomycetidae</taxon>
        <taxon>Agaricales</taxon>
        <taxon>Marasmiineae</taxon>
        <taxon>Mycenaceae</taxon>
        <taxon>Mycena</taxon>
    </lineage>
</organism>
<reference evidence="5" key="1">
    <citation type="submission" date="2020-05" db="EMBL/GenBank/DDBJ databases">
        <title>Mycena genomes resolve the evolution of fungal bioluminescence.</title>
        <authorList>
            <person name="Tsai I.J."/>
        </authorList>
    </citation>
    <scope>NUCLEOTIDE SEQUENCE</scope>
    <source>
        <strain evidence="5">171206Taipei</strain>
    </source>
</reference>
<evidence type="ECO:0000313" key="5">
    <source>
        <dbReference type="EMBL" id="KAF7304183.1"/>
    </source>
</evidence>
<dbReference type="GO" id="GO:0006004">
    <property type="term" value="P:fucose metabolic process"/>
    <property type="evidence" value="ECO:0007669"/>
    <property type="project" value="UniProtKB-KW"/>
</dbReference>
<dbReference type="GO" id="GO:0016740">
    <property type="term" value="F:transferase activity"/>
    <property type="evidence" value="ECO:0007669"/>
    <property type="project" value="UniProtKB-KW"/>
</dbReference>
<proteinExistence type="predicted"/>
<gene>
    <name evidence="5" type="ORF">MIND_00650400</name>
</gene>
<dbReference type="CDD" id="cd11296">
    <property type="entry name" value="O-FucT_like"/>
    <property type="match status" value="1"/>
</dbReference>
<comment type="caution">
    <text evidence="5">The sequence shown here is derived from an EMBL/GenBank/DDBJ whole genome shotgun (WGS) entry which is preliminary data.</text>
</comment>
<dbReference type="OrthoDB" id="2559662at2759"/>
<keyword evidence="3" id="KW-0119">Carbohydrate metabolism</keyword>
<dbReference type="GeneID" id="59345750"/>
<dbReference type="AlphaFoldDB" id="A0A8H6SQX0"/>
<feature type="chain" id="PRO_5034609731" evidence="4">
    <location>
        <begin position="27"/>
        <end position="482"/>
    </location>
</feature>
<evidence type="ECO:0000313" key="6">
    <source>
        <dbReference type="Proteomes" id="UP000636479"/>
    </source>
</evidence>
<protein>
    <submittedName>
        <fullName evidence="5">Uncharacterized protein</fullName>
    </submittedName>
</protein>
<dbReference type="Pfam" id="PF10250">
    <property type="entry name" value="O-FucT"/>
    <property type="match status" value="1"/>
</dbReference>
<evidence type="ECO:0000256" key="3">
    <source>
        <dbReference type="ARBA" id="ARBA00023277"/>
    </source>
</evidence>
<sequence length="482" mass="53185">MHLSSRHVPARVLVLGLVLLLGLAYCSVVDKVALPRYVPSAETRALGHPTFAEVREAERLLPQHRAPGRWALGGKGKRGRYVYFPWEAWGTGWNNVFQEQLLNTHLAFRADRGYVFGDYIARDHPPFSDTLPNGTRSHLHIPMGAFTSGPTGGGAWGGREKGRPRGISRAWWDVVCKGRKTVLSAPEMNRELAIGPETSGADRMVRWGAKLKDMEAECVEVVDGTPFDYPFIITDKPASIWDWPASYGASLTLTAFRWSALVTRALIRNHALFAPSLPTHLRPSLPWHWHLRLLGPPDLGSTAAPLPLSAVPPLTITAPPLTGLLALHVRRGDYQEHCPNLVAAAVPYNTWNALPALPDRRSPHSEMHAHCFPGVTQILAKIESVLKTERKFKVERVYIATNGDADFISQLTERLKTTFAVPVASSRDMRLTPEEEAVGQAVDMAVLTAAEVFIGNGWSSLTSNVVQLRLAGGRPAARCRFW</sequence>
<keyword evidence="6" id="KW-1185">Reference proteome</keyword>
<keyword evidence="2" id="KW-0294">Fucose metabolism</keyword>
<dbReference type="Gene3D" id="3.40.50.11350">
    <property type="match status" value="1"/>
</dbReference>
<dbReference type="InterPro" id="IPR019378">
    <property type="entry name" value="GDP-Fuc_O-FucTrfase"/>
</dbReference>
<evidence type="ECO:0000256" key="2">
    <source>
        <dbReference type="ARBA" id="ARBA00023253"/>
    </source>
</evidence>
<keyword evidence="1" id="KW-0808">Transferase</keyword>
<dbReference type="Proteomes" id="UP000636479">
    <property type="component" value="Unassembled WGS sequence"/>
</dbReference>
<dbReference type="RefSeq" id="XP_037221155.1">
    <property type="nucleotide sequence ID" value="XM_037363234.1"/>
</dbReference>
<evidence type="ECO:0000256" key="4">
    <source>
        <dbReference type="SAM" id="SignalP"/>
    </source>
</evidence>
<accession>A0A8H6SQX0</accession>